<sequence>MLATESRRAPKQRRKTRPTLTPEQREERLSAAREQLLAGIDTLLTSEGWQQLIQSRAWLRRYSLANLLMILQQCPDATDVRPMSEWKELGFAYMRKGTHKIKIWKPCFRKVEVEQDNPEDPTEVSQLSGFMLVPVVDVSQLQGDPRSALPVAESTPVLLTGDAPAGLWDGILRQINARGYCVERGDCGEANGMTHFVERRVTVAPDLEPAQAAKTLTHELAHIICEHESRYRTVSRALMEVEAESVACIVSAVCGLDSLGYSVPYVAHWAADRDVARQSAERVLEVADAILHQLEGERPSR</sequence>
<evidence type="ECO:0000313" key="3">
    <source>
        <dbReference type="Proteomes" id="UP000192674"/>
    </source>
</evidence>
<keyword evidence="3" id="KW-1185">Reference proteome</keyword>
<reference evidence="2 3" key="1">
    <citation type="submission" date="2017-04" db="EMBL/GenBank/DDBJ databases">
        <authorList>
            <person name="Afonso C.L."/>
            <person name="Miller P.J."/>
            <person name="Scott M.A."/>
            <person name="Spackman E."/>
            <person name="Goraichik I."/>
            <person name="Dimitrov K.M."/>
            <person name="Suarez D.L."/>
            <person name="Swayne D.E."/>
        </authorList>
    </citation>
    <scope>NUCLEOTIDE SEQUENCE [LARGE SCALE GENOMIC DNA]</scope>
    <source>
        <strain evidence="2 3">DSM 43828</strain>
    </source>
</reference>
<feature type="region of interest" description="Disordered" evidence="1">
    <location>
        <begin position="1"/>
        <end position="28"/>
    </location>
</feature>
<dbReference type="RefSeq" id="WP_200826153.1">
    <property type="nucleotide sequence ID" value="NZ_FWXV01000024.1"/>
</dbReference>
<proteinExistence type="predicted"/>
<accession>A0A1Y5Y9H3</accession>
<evidence type="ECO:0000256" key="1">
    <source>
        <dbReference type="SAM" id="MobiDB-lite"/>
    </source>
</evidence>
<evidence type="ECO:0008006" key="4">
    <source>
        <dbReference type="Google" id="ProtNLM"/>
    </source>
</evidence>
<gene>
    <name evidence="2" type="ORF">SAMN05661093_11044</name>
</gene>
<dbReference type="EMBL" id="FWXV01000024">
    <property type="protein sequence ID" value="SMD27437.1"/>
    <property type="molecule type" value="Genomic_DNA"/>
</dbReference>
<protein>
    <recommendedName>
        <fullName evidence="4">ImmA/IrrE family metallo-endopeptidase</fullName>
    </recommendedName>
</protein>
<evidence type="ECO:0000313" key="2">
    <source>
        <dbReference type="EMBL" id="SMD27437.1"/>
    </source>
</evidence>
<organism evidence="2 3">
    <name type="scientific">Kibdelosporangium aridum</name>
    <dbReference type="NCBI Taxonomy" id="2030"/>
    <lineage>
        <taxon>Bacteria</taxon>
        <taxon>Bacillati</taxon>
        <taxon>Actinomycetota</taxon>
        <taxon>Actinomycetes</taxon>
        <taxon>Pseudonocardiales</taxon>
        <taxon>Pseudonocardiaceae</taxon>
        <taxon>Kibdelosporangium</taxon>
    </lineage>
</organism>
<name>A0A1Y5Y9H3_KIBAR</name>
<dbReference type="Proteomes" id="UP000192674">
    <property type="component" value="Unassembled WGS sequence"/>
</dbReference>
<dbReference type="AlphaFoldDB" id="A0A1Y5Y9H3"/>